<sequence>MKLRVTKPNLYRNSRRCHIGEQFSVEGDTIPTLYKGKVEVVPEPVMEVATPDAQANDTGNQGNGDTGAEADEQRRQWLLNQIEELTGKRPGSNSKIETLEAKFEEAKLAAEKE</sequence>
<keyword evidence="3" id="KW-1185">Reference proteome</keyword>
<evidence type="ECO:0000313" key="3">
    <source>
        <dbReference type="Proteomes" id="UP000324260"/>
    </source>
</evidence>
<dbReference type="Proteomes" id="UP000324260">
    <property type="component" value="Unassembled WGS sequence"/>
</dbReference>
<dbReference type="AlphaFoldDB" id="A0A5D9DBE9"/>
<gene>
    <name evidence="2" type="ORF">FZZ93_05770</name>
</gene>
<feature type="region of interest" description="Disordered" evidence="1">
    <location>
        <begin position="48"/>
        <end position="74"/>
    </location>
</feature>
<dbReference type="EMBL" id="VTPU01000004">
    <property type="protein sequence ID" value="TZG40552.1"/>
    <property type="molecule type" value="Genomic_DNA"/>
</dbReference>
<dbReference type="RefSeq" id="WP_149321383.1">
    <property type="nucleotide sequence ID" value="NZ_JARWAH010000003.1"/>
</dbReference>
<accession>A0A5D9DBE9</accession>
<comment type="caution">
    <text evidence="2">The sequence shown here is derived from an EMBL/GenBank/DDBJ whole genome shotgun (WGS) entry which is preliminary data.</text>
</comment>
<feature type="compositionally biased region" description="Low complexity" evidence="1">
    <location>
        <begin position="48"/>
        <end position="60"/>
    </location>
</feature>
<organism evidence="2 3">
    <name type="scientific">Halomonas eurihalina</name>
    <dbReference type="NCBI Taxonomy" id="42566"/>
    <lineage>
        <taxon>Bacteria</taxon>
        <taxon>Pseudomonadati</taxon>
        <taxon>Pseudomonadota</taxon>
        <taxon>Gammaproteobacteria</taxon>
        <taxon>Oceanospirillales</taxon>
        <taxon>Halomonadaceae</taxon>
        <taxon>Halomonas</taxon>
    </lineage>
</organism>
<evidence type="ECO:0000256" key="1">
    <source>
        <dbReference type="SAM" id="MobiDB-lite"/>
    </source>
</evidence>
<evidence type="ECO:0000313" key="2">
    <source>
        <dbReference type="EMBL" id="TZG40552.1"/>
    </source>
</evidence>
<dbReference type="OrthoDB" id="9990353at2"/>
<name>A0A5D9DBE9_HALER</name>
<reference evidence="2 3" key="1">
    <citation type="submission" date="2019-08" db="EMBL/GenBank/DDBJ databases">
        <title>Draft Genome Sequence of Halomonas eurihalina Isolated from Preserved Hide-surface.</title>
        <authorList>
            <person name="Hussain S.A."/>
            <person name="Xu A."/>
            <person name="Sarker M."/>
            <person name="Sommers C."/>
        </authorList>
    </citation>
    <scope>NUCLEOTIDE SEQUENCE [LARGE SCALE GENOMIC DNA]</scope>
    <source>
        <strain evidence="2 3">MS1</strain>
    </source>
</reference>
<proteinExistence type="predicted"/>
<protein>
    <submittedName>
        <fullName evidence="2">Uncharacterized protein</fullName>
    </submittedName>
</protein>